<reference evidence="1 2" key="1">
    <citation type="submission" date="2024-01" db="EMBL/GenBank/DDBJ databases">
        <title>The genomes of 5 underutilized Papilionoideae crops provide insights into root nodulation and disease resistanc.</title>
        <authorList>
            <person name="Jiang F."/>
        </authorList>
    </citation>
    <scope>NUCLEOTIDE SEQUENCE [LARGE SCALE GENOMIC DNA]</scope>
    <source>
        <strain evidence="1">DUOXIRENSHENG_FW03</strain>
        <tissue evidence="1">Leaves</tissue>
    </source>
</reference>
<proteinExistence type="predicted"/>
<comment type="caution">
    <text evidence="1">The sequence shown here is derived from an EMBL/GenBank/DDBJ whole genome shotgun (WGS) entry which is preliminary data.</text>
</comment>
<dbReference type="Proteomes" id="UP001386955">
    <property type="component" value="Unassembled WGS sequence"/>
</dbReference>
<dbReference type="AlphaFoldDB" id="A0AAN9RY15"/>
<organism evidence="1 2">
    <name type="scientific">Psophocarpus tetragonolobus</name>
    <name type="common">Winged bean</name>
    <name type="synonym">Dolichos tetragonolobus</name>
    <dbReference type="NCBI Taxonomy" id="3891"/>
    <lineage>
        <taxon>Eukaryota</taxon>
        <taxon>Viridiplantae</taxon>
        <taxon>Streptophyta</taxon>
        <taxon>Embryophyta</taxon>
        <taxon>Tracheophyta</taxon>
        <taxon>Spermatophyta</taxon>
        <taxon>Magnoliopsida</taxon>
        <taxon>eudicotyledons</taxon>
        <taxon>Gunneridae</taxon>
        <taxon>Pentapetalae</taxon>
        <taxon>rosids</taxon>
        <taxon>fabids</taxon>
        <taxon>Fabales</taxon>
        <taxon>Fabaceae</taxon>
        <taxon>Papilionoideae</taxon>
        <taxon>50 kb inversion clade</taxon>
        <taxon>NPAAA clade</taxon>
        <taxon>indigoferoid/millettioid clade</taxon>
        <taxon>Phaseoleae</taxon>
        <taxon>Psophocarpus</taxon>
    </lineage>
</organism>
<protein>
    <submittedName>
        <fullName evidence="1">Uncharacterized protein</fullName>
    </submittedName>
</protein>
<gene>
    <name evidence="1" type="ORF">VNO78_31043</name>
</gene>
<name>A0AAN9RY15_PSOTE</name>
<sequence length="161" mass="18612">MVAQRLRSHQFSTISSFILAISLEQSTRSFSRLRTLSSPTKVMMTIWFDRVSTPLKMLNKLCFQIFFSLSFCNRWVHHYELLFKDLDSLAVVLDRDVALVVASQLNEVTFGEGVIWEAYIIITRVSLALVTKRDMVGSRGPYSQRSHLRLVESERELTFDS</sequence>
<evidence type="ECO:0000313" key="2">
    <source>
        <dbReference type="Proteomes" id="UP001386955"/>
    </source>
</evidence>
<keyword evidence="2" id="KW-1185">Reference proteome</keyword>
<accession>A0AAN9RY15</accession>
<evidence type="ECO:0000313" key="1">
    <source>
        <dbReference type="EMBL" id="KAK7385327.1"/>
    </source>
</evidence>
<dbReference type="EMBL" id="JAYMYS010000008">
    <property type="protein sequence ID" value="KAK7385327.1"/>
    <property type="molecule type" value="Genomic_DNA"/>
</dbReference>